<dbReference type="SUPFAM" id="SSF103511">
    <property type="entry name" value="Chlorophyll a-b binding protein"/>
    <property type="match status" value="1"/>
</dbReference>
<accession>A0A1Z5JZY5</accession>
<keyword evidence="1" id="KW-1133">Transmembrane helix</keyword>
<feature type="transmembrane region" description="Helical" evidence="1">
    <location>
        <begin position="97"/>
        <end position="118"/>
    </location>
</feature>
<dbReference type="Gene3D" id="1.10.3460.10">
    <property type="entry name" value="Chlorophyll a/b binding protein domain"/>
    <property type="match status" value="1"/>
</dbReference>
<proteinExistence type="predicted"/>
<evidence type="ECO:0000256" key="2">
    <source>
        <dbReference type="SAM" id="SignalP"/>
    </source>
</evidence>
<dbReference type="EMBL" id="BDSP01000136">
    <property type="protein sequence ID" value="GAX19331.1"/>
    <property type="molecule type" value="Genomic_DNA"/>
</dbReference>
<organism evidence="3 4">
    <name type="scientific">Fistulifera solaris</name>
    <name type="common">Oleaginous diatom</name>
    <dbReference type="NCBI Taxonomy" id="1519565"/>
    <lineage>
        <taxon>Eukaryota</taxon>
        <taxon>Sar</taxon>
        <taxon>Stramenopiles</taxon>
        <taxon>Ochrophyta</taxon>
        <taxon>Bacillariophyta</taxon>
        <taxon>Bacillariophyceae</taxon>
        <taxon>Bacillariophycidae</taxon>
        <taxon>Naviculales</taxon>
        <taxon>Naviculaceae</taxon>
        <taxon>Fistulifera</taxon>
    </lineage>
</organism>
<evidence type="ECO:0000256" key="1">
    <source>
        <dbReference type="SAM" id="Phobius"/>
    </source>
</evidence>
<name>A0A1Z5JZY5_FISSO</name>
<evidence type="ECO:0000313" key="3">
    <source>
        <dbReference type="EMBL" id="GAX19331.1"/>
    </source>
</evidence>
<dbReference type="AlphaFoldDB" id="A0A1Z5JZY5"/>
<keyword evidence="1" id="KW-0472">Membrane</keyword>
<keyword evidence="2" id="KW-0732">Signal</keyword>
<gene>
    <name evidence="3" type="ORF">FisN_4Lh089</name>
</gene>
<reference evidence="3 4" key="1">
    <citation type="journal article" date="2015" name="Plant Cell">
        <title>Oil accumulation by the oleaginous diatom Fistulifera solaris as revealed by the genome and transcriptome.</title>
        <authorList>
            <person name="Tanaka T."/>
            <person name="Maeda Y."/>
            <person name="Veluchamy A."/>
            <person name="Tanaka M."/>
            <person name="Abida H."/>
            <person name="Marechal E."/>
            <person name="Bowler C."/>
            <person name="Muto M."/>
            <person name="Sunaga Y."/>
            <person name="Tanaka M."/>
            <person name="Yoshino T."/>
            <person name="Taniguchi T."/>
            <person name="Fukuda Y."/>
            <person name="Nemoto M."/>
            <person name="Matsumoto M."/>
            <person name="Wong P.S."/>
            <person name="Aburatani S."/>
            <person name="Fujibuchi W."/>
        </authorList>
    </citation>
    <scope>NUCLEOTIDE SEQUENCE [LARGE SCALE GENOMIC DNA]</scope>
    <source>
        <strain evidence="3 4">JPCC DA0580</strain>
    </source>
</reference>
<keyword evidence="1" id="KW-0812">Transmembrane</keyword>
<keyword evidence="4" id="KW-1185">Reference proteome</keyword>
<protein>
    <submittedName>
        <fullName evidence="3">Uncharacterized protein</fullName>
    </submittedName>
</protein>
<sequence length="129" mass="14305">MKTIWSLLCLLATIFVCQTNAFVSRASVISRPSTPVSSVVLQERRWNFNDGQSPWGMKKNAEIWNGRFAQMAFVIVFLQELVQGKGVFEGLAQGDPVNFAVLGIFGFSLVGLTAWLAIQGDDDFVAREM</sequence>
<dbReference type="InParanoid" id="A0A1Z5JZY5"/>
<comment type="caution">
    <text evidence="3">The sequence shown here is derived from an EMBL/GenBank/DDBJ whole genome shotgun (WGS) entry which is preliminary data.</text>
</comment>
<dbReference type="OrthoDB" id="40241at2759"/>
<dbReference type="Proteomes" id="UP000198406">
    <property type="component" value="Unassembled WGS sequence"/>
</dbReference>
<feature type="chain" id="PRO_5013187671" evidence="2">
    <location>
        <begin position="22"/>
        <end position="129"/>
    </location>
</feature>
<dbReference type="GO" id="GO:0030076">
    <property type="term" value="C:light-harvesting complex"/>
    <property type="evidence" value="ECO:0007669"/>
    <property type="project" value="UniProtKB-KW"/>
</dbReference>
<feature type="signal peptide" evidence="2">
    <location>
        <begin position="1"/>
        <end position="21"/>
    </location>
</feature>
<evidence type="ECO:0000313" key="4">
    <source>
        <dbReference type="Proteomes" id="UP000198406"/>
    </source>
</evidence>
<dbReference type="GO" id="GO:0009507">
    <property type="term" value="C:chloroplast"/>
    <property type="evidence" value="ECO:0007669"/>
    <property type="project" value="UniProtKB-SubCell"/>
</dbReference>